<organism evidence="2 3">
    <name type="scientific">Bacillus clarus</name>
    <dbReference type="NCBI Taxonomy" id="2338372"/>
    <lineage>
        <taxon>Bacteria</taxon>
        <taxon>Bacillati</taxon>
        <taxon>Bacillota</taxon>
        <taxon>Bacilli</taxon>
        <taxon>Bacillales</taxon>
        <taxon>Bacillaceae</taxon>
        <taxon>Bacillus</taxon>
        <taxon>Bacillus cereus group</taxon>
    </lineage>
</organism>
<sequence>MTKKRIIITLFSITAFILLLISLGVFEEELQETDYSEIVQFMEDMKNKKEVEIDVVTHYSVRVSLESNNSDQPKGWIIYHLKARYDKKTDQSWIDVTPDLSRFENAQVAPRDIITSQQQCGYINHNTDEKK</sequence>
<gene>
    <name evidence="2" type="ORF">DJ93_4848</name>
</gene>
<evidence type="ECO:0000313" key="3">
    <source>
        <dbReference type="Proteomes" id="UP000029389"/>
    </source>
</evidence>
<protein>
    <submittedName>
        <fullName evidence="2">Uncharacterized protein</fullName>
    </submittedName>
</protein>
<keyword evidence="1" id="KW-0812">Transmembrane</keyword>
<accession>A0A090YWA5</accession>
<comment type="caution">
    <text evidence="2">The sequence shown here is derived from an EMBL/GenBank/DDBJ whole genome shotgun (WGS) entry which is preliminary data.</text>
</comment>
<dbReference type="PATRIC" id="fig|1405.8.peg.4991"/>
<feature type="transmembrane region" description="Helical" evidence="1">
    <location>
        <begin position="7"/>
        <end position="26"/>
    </location>
</feature>
<evidence type="ECO:0000313" key="2">
    <source>
        <dbReference type="EMBL" id="KFN03159.1"/>
    </source>
</evidence>
<reference evidence="2 3" key="1">
    <citation type="submission" date="2014-04" db="EMBL/GenBank/DDBJ databases">
        <authorList>
            <person name="Bishop-Lilly K.A."/>
            <person name="Broomall S.M."/>
            <person name="Chain P.S."/>
            <person name="Chertkov O."/>
            <person name="Coyne S.R."/>
            <person name="Daligault H.E."/>
            <person name="Davenport K.W."/>
            <person name="Erkkila T."/>
            <person name="Frey K.G."/>
            <person name="Gibbons H.S."/>
            <person name="Gu W."/>
            <person name="Jaissle J."/>
            <person name="Johnson S.L."/>
            <person name="Koroleva G.I."/>
            <person name="Ladner J.T."/>
            <person name="Lo C.-C."/>
            <person name="Minogue T.D."/>
            <person name="Munk C."/>
            <person name="Palacios G.F."/>
            <person name="Redden C.L."/>
            <person name="Rosenzweig C.N."/>
            <person name="Scholz M.B."/>
            <person name="Teshima H."/>
            <person name="Xu Y."/>
        </authorList>
    </citation>
    <scope>NUCLEOTIDE SEQUENCE [LARGE SCALE GENOMIC DNA]</scope>
    <source>
        <strain evidence="2 3">BHP</strain>
    </source>
</reference>
<dbReference type="RefSeq" id="WP_241484323.1">
    <property type="nucleotide sequence ID" value="NZ_JMQC01000008.1"/>
</dbReference>
<keyword evidence="1" id="KW-0472">Membrane</keyword>
<dbReference type="Proteomes" id="UP000029389">
    <property type="component" value="Unassembled WGS sequence"/>
</dbReference>
<proteinExistence type="predicted"/>
<name>A0A090YWA5_9BACI</name>
<evidence type="ECO:0000256" key="1">
    <source>
        <dbReference type="SAM" id="Phobius"/>
    </source>
</evidence>
<dbReference type="AlphaFoldDB" id="A0A090YWA5"/>
<dbReference type="EMBL" id="JMQC01000008">
    <property type="protein sequence ID" value="KFN03159.1"/>
    <property type="molecule type" value="Genomic_DNA"/>
</dbReference>
<keyword evidence="1" id="KW-1133">Transmembrane helix</keyword>